<accession>A0A9X9NG60</accession>
<proteinExistence type="predicted"/>
<gene>
    <name evidence="1" type="ORF">NXW39_02140</name>
</gene>
<dbReference type="AlphaFoldDB" id="A0A9X9NG60"/>
<dbReference type="EMBL" id="CP103070">
    <property type="protein sequence ID" value="UVO90409.1"/>
    <property type="molecule type" value="Genomic_DNA"/>
</dbReference>
<organism evidence="1 2">
    <name type="scientific">Bacteroides fragilis</name>
    <dbReference type="NCBI Taxonomy" id="817"/>
    <lineage>
        <taxon>Bacteria</taxon>
        <taxon>Pseudomonadati</taxon>
        <taxon>Bacteroidota</taxon>
        <taxon>Bacteroidia</taxon>
        <taxon>Bacteroidales</taxon>
        <taxon>Bacteroidaceae</taxon>
        <taxon>Bacteroides</taxon>
    </lineage>
</organism>
<evidence type="ECO:0000313" key="2">
    <source>
        <dbReference type="Proteomes" id="UP001058403"/>
    </source>
</evidence>
<sequence>MKFINVHTHVFAFNHVPLNFIPFMDVVLWTHKYVPGLLNKVLSEKIVAFLGRRIRCDQLEILRELADYYPSDACILK</sequence>
<dbReference type="Proteomes" id="UP001058403">
    <property type="component" value="Chromosome"/>
</dbReference>
<dbReference type="RefSeq" id="WP_005814319.1">
    <property type="nucleotide sequence ID" value="NZ_CAXSVT010000004.1"/>
</dbReference>
<evidence type="ECO:0000313" key="1">
    <source>
        <dbReference type="EMBL" id="UVO90409.1"/>
    </source>
</evidence>
<protein>
    <submittedName>
        <fullName evidence="1">Uncharacterized protein</fullName>
    </submittedName>
</protein>
<reference evidence="1" key="1">
    <citation type="submission" date="2022-08" db="EMBL/GenBank/DDBJ databases">
        <title>Genome Sequencing of Bacteroides fragilis Group Isolates with Nanopore Technology.</title>
        <authorList>
            <person name="Tisza M.J."/>
            <person name="Smith D."/>
            <person name="Dekker J.P."/>
        </authorList>
    </citation>
    <scope>NUCLEOTIDE SEQUENCE</scope>
    <source>
        <strain evidence="1">BFG-49</strain>
    </source>
</reference>
<name>A0A9X9NG60_BACFG</name>